<evidence type="ECO:0000313" key="2">
    <source>
        <dbReference type="EMBL" id="MFD2938097.1"/>
    </source>
</evidence>
<feature type="transmembrane region" description="Helical" evidence="1">
    <location>
        <begin position="85"/>
        <end position="104"/>
    </location>
</feature>
<dbReference type="EMBL" id="JBHUOM010000048">
    <property type="protein sequence ID" value="MFD2938097.1"/>
    <property type="molecule type" value="Genomic_DNA"/>
</dbReference>
<evidence type="ECO:0000313" key="3">
    <source>
        <dbReference type="Proteomes" id="UP001597512"/>
    </source>
</evidence>
<sequence length="428" mass="49349">MVNANVLSADADQWSWWRKLLFRFCCIYLILYTAPWTWLSDVPVLQLIGEYYSKIENWLVNLTNTYIFHVKDVLVPLNGSGDTSYGYAQICLFVLLAVTGTLFWTIFDKRRNYNTAYYWLLILVRYYVAIMALSYGIIKLFGQQMIFPSLSALATPLGDLLPMRFSWYFVGYSTSYQFFSGAVEMVAGLLLLFRRTSTLGGFVAAGVFLNVMMMNLCYDIPVKLFSIHLFAFSNFLLLGDAKRLLNFFIFNRPTQPSSQFTLQKKWMRTGQVVLKIAFVTLFLVKPLYGSYQNTMGSNGGSALKKLATGFFTVDQFQGNVVDSLRWKDVIFETNNSGSIQTADTLFRQRYRRGYFSYSLDSLNHTVAFKKFATDTAALFTMQYSMPDTNHIVLRGKIRNDSSIVALKRQNRHFQLAERQFHWLSEANR</sequence>
<comment type="caution">
    <text evidence="2">The sequence shown here is derived from an EMBL/GenBank/DDBJ whole genome shotgun (WGS) entry which is preliminary data.</text>
</comment>
<feature type="transmembrane region" description="Helical" evidence="1">
    <location>
        <begin position="116"/>
        <end position="138"/>
    </location>
</feature>
<feature type="transmembrane region" description="Helical" evidence="1">
    <location>
        <begin position="165"/>
        <end position="192"/>
    </location>
</feature>
<reference evidence="3" key="1">
    <citation type="journal article" date="2019" name="Int. J. Syst. Evol. Microbiol.">
        <title>The Global Catalogue of Microorganisms (GCM) 10K type strain sequencing project: providing services to taxonomists for standard genome sequencing and annotation.</title>
        <authorList>
            <consortium name="The Broad Institute Genomics Platform"/>
            <consortium name="The Broad Institute Genome Sequencing Center for Infectious Disease"/>
            <person name="Wu L."/>
            <person name="Ma J."/>
        </authorList>
    </citation>
    <scope>NUCLEOTIDE SEQUENCE [LARGE SCALE GENOMIC DNA]</scope>
    <source>
        <strain evidence="3">KCTC 52490</strain>
    </source>
</reference>
<name>A0ABW6AUD1_9BACT</name>
<accession>A0ABW6AUD1</accession>
<evidence type="ECO:0008006" key="4">
    <source>
        <dbReference type="Google" id="ProtNLM"/>
    </source>
</evidence>
<protein>
    <recommendedName>
        <fullName evidence="4">DoxX family protein</fullName>
    </recommendedName>
</protein>
<keyword evidence="1" id="KW-0812">Transmembrane</keyword>
<evidence type="ECO:0000256" key="1">
    <source>
        <dbReference type="SAM" id="Phobius"/>
    </source>
</evidence>
<feature type="transmembrane region" description="Helical" evidence="1">
    <location>
        <begin position="20"/>
        <end position="39"/>
    </location>
</feature>
<feature type="transmembrane region" description="Helical" evidence="1">
    <location>
        <begin position="199"/>
        <end position="216"/>
    </location>
</feature>
<organism evidence="2 3">
    <name type="scientific">Spirosoma flavum</name>
    <dbReference type="NCBI Taxonomy" id="2048557"/>
    <lineage>
        <taxon>Bacteria</taxon>
        <taxon>Pseudomonadati</taxon>
        <taxon>Bacteroidota</taxon>
        <taxon>Cytophagia</taxon>
        <taxon>Cytophagales</taxon>
        <taxon>Cytophagaceae</taxon>
        <taxon>Spirosoma</taxon>
    </lineage>
</organism>
<dbReference type="RefSeq" id="WP_381508737.1">
    <property type="nucleotide sequence ID" value="NZ_JBHUOM010000048.1"/>
</dbReference>
<proteinExistence type="predicted"/>
<keyword evidence="1" id="KW-0472">Membrane</keyword>
<dbReference type="Proteomes" id="UP001597512">
    <property type="component" value="Unassembled WGS sequence"/>
</dbReference>
<keyword evidence="3" id="KW-1185">Reference proteome</keyword>
<gene>
    <name evidence="2" type="ORF">ACFS25_30305</name>
</gene>
<keyword evidence="1" id="KW-1133">Transmembrane helix</keyword>